<evidence type="ECO:0000313" key="1">
    <source>
        <dbReference type="EMBL" id="DAF94750.1"/>
    </source>
</evidence>
<accession>A0A8S5UK51</accession>
<sequence>MSIYTHYTIEATTRLGEVYVWNPLISEYEYQDNYGYQGSQESSNISSENEAIDEFGYAVAAAGDDEYMKVSLLRVTELSNGSSDVSVIKFKNF</sequence>
<protein>
    <submittedName>
        <fullName evidence="1">Uncharacterized protein</fullName>
    </submittedName>
</protein>
<name>A0A8S5UK51_9CAUD</name>
<organism evidence="1">
    <name type="scientific">Podoviridae sp. ct9A73</name>
    <dbReference type="NCBI Taxonomy" id="2825225"/>
    <lineage>
        <taxon>Viruses</taxon>
        <taxon>Duplodnaviria</taxon>
        <taxon>Heunggongvirae</taxon>
        <taxon>Uroviricota</taxon>
        <taxon>Caudoviricetes</taxon>
    </lineage>
</organism>
<proteinExistence type="predicted"/>
<reference evidence="1" key="1">
    <citation type="journal article" date="2021" name="Proc. Natl. Acad. Sci. U.S.A.">
        <title>A Catalog of Tens of Thousands of Viruses from Human Metagenomes Reveals Hidden Associations with Chronic Diseases.</title>
        <authorList>
            <person name="Tisza M.J."/>
            <person name="Buck C.B."/>
        </authorList>
    </citation>
    <scope>NUCLEOTIDE SEQUENCE</scope>
    <source>
        <strain evidence="1">Ct9A73</strain>
    </source>
</reference>
<dbReference type="EMBL" id="BK016096">
    <property type="protein sequence ID" value="DAF94750.1"/>
    <property type="molecule type" value="Genomic_DNA"/>
</dbReference>